<name>A0A6V8MYN3_9BACT</name>
<proteinExistence type="inferred from homology"/>
<sequence>MDRNVAELIAALCEKGVLLDQMQALLQEEQECMTSLDLARMEENQQEITAGMERLARLSGQCQGMIAAIGTEMGMPGNSTLSPIIERLGAPEKQALREAQQSVTGNARALQGALALHKRLIEDSMNVVGRSVNFFNRLFNPGQTYGGAGAFVNAGRGNSGFVSKEI</sequence>
<dbReference type="Pfam" id="PF05130">
    <property type="entry name" value="FlgN"/>
    <property type="match status" value="1"/>
</dbReference>
<dbReference type="RefSeq" id="WP_183349351.1">
    <property type="nucleotide sequence ID" value="NZ_BLXY01000008.1"/>
</dbReference>
<accession>A0A6V8MYN3</accession>
<evidence type="ECO:0000313" key="6">
    <source>
        <dbReference type="Proteomes" id="UP000568888"/>
    </source>
</evidence>
<dbReference type="EMBL" id="CP096574">
    <property type="protein sequence ID" value="UPU36470.1"/>
    <property type="molecule type" value="Genomic_DNA"/>
</dbReference>
<organism evidence="4 6">
    <name type="scientific">Geomonas paludis</name>
    <dbReference type="NCBI Taxonomy" id="2740185"/>
    <lineage>
        <taxon>Bacteria</taxon>
        <taxon>Pseudomonadati</taxon>
        <taxon>Thermodesulfobacteriota</taxon>
        <taxon>Desulfuromonadia</taxon>
        <taxon>Geobacterales</taxon>
        <taxon>Geobacteraceae</taxon>
        <taxon>Geomonas</taxon>
    </lineage>
</organism>
<reference evidence="5" key="3">
    <citation type="submission" date="2022-04" db="EMBL/GenBank/DDBJ databases">
        <authorList>
            <person name="Liu G."/>
        </authorList>
    </citation>
    <scope>NUCLEOTIDE SEQUENCE</scope>
    <source>
        <strain evidence="5">RG22</strain>
    </source>
</reference>
<reference evidence="6" key="1">
    <citation type="submission" date="2020-06" db="EMBL/GenBank/DDBJ databases">
        <title>Draft genomic sequecing of Geomonas sp. Red736.</title>
        <authorList>
            <person name="Itoh H."/>
            <person name="Xu Z.X."/>
            <person name="Ushijima N."/>
            <person name="Masuda Y."/>
            <person name="Shiratori Y."/>
            <person name="Senoo K."/>
        </authorList>
    </citation>
    <scope>NUCLEOTIDE SEQUENCE [LARGE SCALE GENOMIC DNA]</scope>
    <source>
        <strain evidence="6">Red736</strain>
    </source>
</reference>
<protein>
    <submittedName>
        <fullName evidence="5">Flagellar protein FlgN</fullName>
    </submittedName>
</protein>
<dbReference type="GO" id="GO:0044780">
    <property type="term" value="P:bacterial-type flagellum assembly"/>
    <property type="evidence" value="ECO:0007669"/>
    <property type="project" value="InterPro"/>
</dbReference>
<dbReference type="Proteomes" id="UP000831485">
    <property type="component" value="Chromosome"/>
</dbReference>
<dbReference type="SUPFAM" id="SSF140566">
    <property type="entry name" value="FlgN-like"/>
    <property type="match status" value="1"/>
</dbReference>
<keyword evidence="5" id="KW-0969">Cilium</keyword>
<evidence type="ECO:0000256" key="3">
    <source>
        <dbReference type="ARBA" id="ARBA00022795"/>
    </source>
</evidence>
<reference evidence="4" key="2">
    <citation type="journal article" date="2021" name="Int. J. Syst. Evol. Microbiol.">
        <title>Geomonas silvestris sp. nov., Geomonas paludis sp. nov. and Geomonas limicola sp. nov., isolated from terrestrial environments, and emended description of the genus Geomonas.</title>
        <authorList>
            <person name="Itoh H."/>
            <person name="Xu Z."/>
            <person name="Masuda Y."/>
            <person name="Ushijima N."/>
            <person name="Hayakawa C."/>
            <person name="Shiratori Y."/>
            <person name="Senoo K."/>
        </authorList>
    </citation>
    <scope>NUCLEOTIDE SEQUENCE</scope>
    <source>
        <strain evidence="4">Red736</strain>
    </source>
</reference>
<evidence type="ECO:0000313" key="5">
    <source>
        <dbReference type="EMBL" id="UPU36470.1"/>
    </source>
</evidence>
<comment type="function">
    <text evidence="1">Required for the efficient initiation of filament assembly.</text>
</comment>
<evidence type="ECO:0000256" key="2">
    <source>
        <dbReference type="ARBA" id="ARBA00007703"/>
    </source>
</evidence>
<evidence type="ECO:0000313" key="4">
    <source>
        <dbReference type="EMBL" id="GFO65355.1"/>
    </source>
</evidence>
<gene>
    <name evidence="4" type="ORF">GMPD_32740</name>
    <name evidence="5" type="ORF">M1B72_01835</name>
</gene>
<dbReference type="EMBL" id="BLXY01000008">
    <property type="protein sequence ID" value="GFO65355.1"/>
    <property type="molecule type" value="Genomic_DNA"/>
</dbReference>
<dbReference type="Gene3D" id="1.20.58.300">
    <property type="entry name" value="FlgN-like"/>
    <property type="match status" value="1"/>
</dbReference>
<keyword evidence="5" id="KW-0966">Cell projection</keyword>
<dbReference type="AlphaFoldDB" id="A0A6V8MYN3"/>
<evidence type="ECO:0000256" key="1">
    <source>
        <dbReference type="ARBA" id="ARBA00002397"/>
    </source>
</evidence>
<dbReference type="InterPro" id="IPR036679">
    <property type="entry name" value="FlgN-like_sf"/>
</dbReference>
<comment type="similarity">
    <text evidence="2">Belongs to the FlgN family.</text>
</comment>
<keyword evidence="3" id="KW-1005">Bacterial flagellum biogenesis</keyword>
<keyword evidence="5" id="KW-0282">Flagellum</keyword>
<evidence type="ECO:0000313" key="7">
    <source>
        <dbReference type="Proteomes" id="UP000831485"/>
    </source>
</evidence>
<dbReference type="InterPro" id="IPR007809">
    <property type="entry name" value="FlgN-like"/>
</dbReference>
<keyword evidence="7" id="KW-1185">Reference proteome</keyword>
<dbReference type="Proteomes" id="UP000568888">
    <property type="component" value="Unassembled WGS sequence"/>
</dbReference>